<evidence type="ECO:0000256" key="2">
    <source>
        <dbReference type="ARBA" id="ARBA00022555"/>
    </source>
</evidence>
<evidence type="ECO:0000256" key="8">
    <source>
        <dbReference type="RuleBase" id="RU000673"/>
    </source>
</evidence>
<dbReference type="GO" id="GO:0000049">
    <property type="term" value="F:tRNA binding"/>
    <property type="evidence" value="ECO:0007669"/>
    <property type="project" value="UniProtKB-UniRule"/>
</dbReference>
<dbReference type="CDD" id="cd00462">
    <property type="entry name" value="PTH"/>
    <property type="match status" value="1"/>
</dbReference>
<evidence type="ECO:0000256" key="6">
    <source>
        <dbReference type="ARBA" id="ARBA00050038"/>
    </source>
</evidence>
<comment type="function">
    <text evidence="7">Catalyzes the release of premature peptidyl moieties from peptidyl-tRNA molecules trapped in stalled 50S ribosomal subunits, and thus maintains levels of free tRNAs and 50S ribosomes.</text>
</comment>
<dbReference type="EC" id="3.1.1.29" evidence="1 7"/>
<dbReference type="GO" id="GO:0006515">
    <property type="term" value="P:protein quality control for misfolded or incompletely synthesized proteins"/>
    <property type="evidence" value="ECO:0007669"/>
    <property type="project" value="UniProtKB-UniRule"/>
</dbReference>
<comment type="subunit">
    <text evidence="7">Monomer.</text>
</comment>
<dbReference type="Proteomes" id="UP000316495">
    <property type="component" value="Unassembled WGS sequence"/>
</dbReference>
<keyword evidence="3 7" id="KW-0378">Hydrolase</keyword>
<dbReference type="PANTHER" id="PTHR17224">
    <property type="entry name" value="PEPTIDYL-TRNA HYDROLASE"/>
    <property type="match status" value="1"/>
</dbReference>
<dbReference type="EMBL" id="VMGN01000029">
    <property type="protein sequence ID" value="TSC93761.1"/>
    <property type="molecule type" value="Genomic_DNA"/>
</dbReference>
<evidence type="ECO:0000256" key="3">
    <source>
        <dbReference type="ARBA" id="ARBA00022801"/>
    </source>
</evidence>
<feature type="binding site" evidence="7">
    <location>
        <position position="80"/>
    </location>
    <ligand>
        <name>tRNA</name>
        <dbReference type="ChEBI" id="CHEBI:17843"/>
    </ligand>
</feature>
<keyword evidence="4 7" id="KW-0694">RNA-binding</keyword>
<protein>
    <recommendedName>
        <fullName evidence="6 7">Peptidyl-tRNA hydrolase</fullName>
        <shortName evidence="7">Pth</shortName>
        <ecNumber evidence="1 7">3.1.1.29</ecNumber>
    </recommendedName>
</protein>
<dbReference type="HAMAP" id="MF_00083">
    <property type="entry name" value="Pept_tRNA_hydro_bact"/>
    <property type="match status" value="1"/>
</dbReference>
<dbReference type="PANTHER" id="PTHR17224:SF1">
    <property type="entry name" value="PEPTIDYL-TRNA HYDROLASE"/>
    <property type="match status" value="1"/>
</dbReference>
<feature type="binding site" evidence="7">
    <location>
        <position position="82"/>
    </location>
    <ligand>
        <name>tRNA</name>
        <dbReference type="ChEBI" id="CHEBI:17843"/>
    </ligand>
</feature>
<dbReference type="GO" id="GO:0072344">
    <property type="term" value="P:rescue of stalled ribosome"/>
    <property type="evidence" value="ECO:0007669"/>
    <property type="project" value="UniProtKB-UniRule"/>
</dbReference>
<accession>A0A554LLL8</accession>
<evidence type="ECO:0000313" key="10">
    <source>
        <dbReference type="EMBL" id="TSC93761.1"/>
    </source>
</evidence>
<feature type="active site" description="Proton acceptor" evidence="7">
    <location>
        <position position="19"/>
    </location>
</feature>
<reference evidence="10 11" key="1">
    <citation type="submission" date="2017-07" db="EMBL/GenBank/DDBJ databases">
        <title>Mechanisms for carbon and nitrogen cycling indicate functional differentiation within the Candidate Phyla Radiation.</title>
        <authorList>
            <person name="Danczak R.E."/>
            <person name="Johnston M.D."/>
            <person name="Kenah C."/>
            <person name="Slattery M."/>
            <person name="Wrighton K.C."/>
            <person name="Wilkins M.J."/>
        </authorList>
    </citation>
    <scope>NUCLEOTIDE SEQUENCE [LARGE SCALE GENOMIC DNA]</scope>
    <source>
        <strain evidence="10">Athens1014_28</strain>
    </source>
</reference>
<organism evidence="10 11">
    <name type="scientific">Candidatus Berkelbacteria bacterium Athens1014_28</name>
    <dbReference type="NCBI Taxonomy" id="2017145"/>
    <lineage>
        <taxon>Bacteria</taxon>
        <taxon>Candidatus Berkelbacteria</taxon>
    </lineage>
</organism>
<sequence>MKLLVGLGNPGKNYQGTRHNVGFDFVDQLVKDKRLAPVDRKIVFTFNKKYNAEIAEVQVAGLRRAQSSREKLIFAKPQTFMNLSGNAVKKIVDFYKIELCDILVVCDDLDLPIGSCRIRHSGSSGGHNGVTDIIEKLGSDQFSRLRIGVAEHIIGSLESDTIQEKPESQIYVLASFQKRERPIVDKIIKSAVEYIVEHFVEGREISATTLEI</sequence>
<comment type="catalytic activity">
    <reaction evidence="7 8">
        <text>an N-acyl-L-alpha-aminoacyl-tRNA + H2O = an N-acyl-L-amino acid + a tRNA + H(+)</text>
        <dbReference type="Rhea" id="RHEA:54448"/>
        <dbReference type="Rhea" id="RHEA-COMP:10123"/>
        <dbReference type="Rhea" id="RHEA-COMP:13883"/>
        <dbReference type="ChEBI" id="CHEBI:15377"/>
        <dbReference type="ChEBI" id="CHEBI:15378"/>
        <dbReference type="ChEBI" id="CHEBI:59874"/>
        <dbReference type="ChEBI" id="CHEBI:78442"/>
        <dbReference type="ChEBI" id="CHEBI:138191"/>
        <dbReference type="EC" id="3.1.1.29"/>
    </reaction>
</comment>
<dbReference type="AlphaFoldDB" id="A0A554LLL8"/>
<dbReference type="NCBIfam" id="TIGR00447">
    <property type="entry name" value="pth"/>
    <property type="match status" value="1"/>
</dbReference>
<proteinExistence type="inferred from homology"/>
<dbReference type="FunFam" id="3.40.50.1470:FF:000001">
    <property type="entry name" value="Peptidyl-tRNA hydrolase"/>
    <property type="match status" value="1"/>
</dbReference>
<evidence type="ECO:0000256" key="7">
    <source>
        <dbReference type="HAMAP-Rule" id="MF_00083"/>
    </source>
</evidence>
<evidence type="ECO:0000256" key="4">
    <source>
        <dbReference type="ARBA" id="ARBA00022884"/>
    </source>
</evidence>
<comment type="caution">
    <text evidence="10">The sequence shown here is derived from an EMBL/GenBank/DDBJ whole genome shotgun (WGS) entry which is preliminary data.</text>
</comment>
<keyword evidence="2 7" id="KW-0820">tRNA-binding</keyword>
<feature type="site" description="Stabilizes the basic form of H active site to accept a proton" evidence="7">
    <location>
        <position position="107"/>
    </location>
</feature>
<evidence type="ECO:0000313" key="11">
    <source>
        <dbReference type="Proteomes" id="UP000316495"/>
    </source>
</evidence>
<keyword evidence="7" id="KW-0963">Cytoplasm</keyword>
<comment type="similarity">
    <text evidence="5 7 9">Belongs to the PTH family.</text>
</comment>
<dbReference type="InterPro" id="IPR036416">
    <property type="entry name" value="Pept_tRNA_hydro_sf"/>
</dbReference>
<feature type="binding site" evidence="7">
    <location>
        <position position="128"/>
    </location>
    <ligand>
        <name>tRNA</name>
        <dbReference type="ChEBI" id="CHEBI:17843"/>
    </ligand>
</feature>
<feature type="binding site" evidence="7">
    <location>
        <position position="14"/>
    </location>
    <ligand>
        <name>tRNA</name>
        <dbReference type="ChEBI" id="CHEBI:17843"/>
    </ligand>
</feature>
<feature type="site" description="Discriminates between blocked and unblocked aminoacyl-tRNA" evidence="7">
    <location>
        <position position="9"/>
    </location>
</feature>
<evidence type="ECO:0000256" key="1">
    <source>
        <dbReference type="ARBA" id="ARBA00013260"/>
    </source>
</evidence>
<dbReference type="PROSITE" id="PS01195">
    <property type="entry name" value="PEPT_TRNA_HYDROL_1"/>
    <property type="match status" value="1"/>
</dbReference>
<evidence type="ECO:0000256" key="5">
    <source>
        <dbReference type="ARBA" id="ARBA00038063"/>
    </source>
</evidence>
<comment type="subcellular location">
    <subcellularLocation>
        <location evidence="7">Cytoplasm</location>
    </subcellularLocation>
</comment>
<dbReference type="Gene3D" id="3.40.50.1470">
    <property type="entry name" value="Peptidyl-tRNA hydrolase"/>
    <property type="match status" value="1"/>
</dbReference>
<dbReference type="GO" id="GO:0004045">
    <property type="term" value="F:peptidyl-tRNA hydrolase activity"/>
    <property type="evidence" value="ECO:0007669"/>
    <property type="project" value="UniProtKB-UniRule"/>
</dbReference>
<dbReference type="GO" id="GO:0005737">
    <property type="term" value="C:cytoplasm"/>
    <property type="evidence" value="ECO:0007669"/>
    <property type="project" value="UniProtKB-SubCell"/>
</dbReference>
<gene>
    <name evidence="7" type="primary">pth</name>
    <name evidence="10" type="ORF">Athens101428_548</name>
</gene>
<dbReference type="InterPro" id="IPR018171">
    <property type="entry name" value="Pept_tRNA_hydro_CS"/>
</dbReference>
<comment type="function">
    <text evidence="7">Hydrolyzes ribosome-free peptidyl-tRNAs (with 1 or more amino acids incorporated), which drop off the ribosome during protein synthesis, or as a result of ribosome stalling.</text>
</comment>
<evidence type="ECO:0000256" key="9">
    <source>
        <dbReference type="RuleBase" id="RU004320"/>
    </source>
</evidence>
<dbReference type="Pfam" id="PF01195">
    <property type="entry name" value="Pept_tRNA_hydro"/>
    <property type="match status" value="1"/>
</dbReference>
<name>A0A554LLL8_9BACT</name>
<dbReference type="SUPFAM" id="SSF53178">
    <property type="entry name" value="Peptidyl-tRNA hydrolase-like"/>
    <property type="match status" value="1"/>
</dbReference>
<dbReference type="InterPro" id="IPR001328">
    <property type="entry name" value="Pept_tRNA_hydro"/>
</dbReference>